<dbReference type="AlphaFoldDB" id="A0A1I7V596"/>
<dbReference type="GO" id="GO:0008270">
    <property type="term" value="F:zinc ion binding"/>
    <property type="evidence" value="ECO:0007669"/>
    <property type="project" value="UniProtKB-KW"/>
</dbReference>
<dbReference type="InterPro" id="IPR036236">
    <property type="entry name" value="Znf_C2H2_sf"/>
</dbReference>
<reference evidence="12" key="1">
    <citation type="submission" date="2012-04" db="EMBL/GenBank/DDBJ databases">
        <title>The Genome Sequence of Loa loa.</title>
        <authorList>
            <consortium name="The Broad Institute Genome Sequencing Platform"/>
            <consortium name="Broad Institute Genome Sequencing Center for Infectious Disease"/>
            <person name="Nutman T.B."/>
            <person name="Fink D.L."/>
            <person name="Russ C."/>
            <person name="Young S."/>
            <person name="Zeng Q."/>
            <person name="Gargeya S."/>
            <person name="Alvarado L."/>
            <person name="Berlin A."/>
            <person name="Chapman S.B."/>
            <person name="Chen Z."/>
            <person name="Freedman E."/>
            <person name="Gellesch M."/>
            <person name="Goldberg J."/>
            <person name="Griggs A."/>
            <person name="Gujja S."/>
            <person name="Heilman E.R."/>
            <person name="Heiman D."/>
            <person name="Howarth C."/>
            <person name="Mehta T."/>
            <person name="Neiman D."/>
            <person name="Pearson M."/>
            <person name="Roberts A."/>
            <person name="Saif S."/>
            <person name="Shea T."/>
            <person name="Shenoy N."/>
            <person name="Sisk P."/>
            <person name="Stolte C."/>
            <person name="Sykes S."/>
            <person name="White J."/>
            <person name="Yandava C."/>
            <person name="Haas B."/>
            <person name="Henn M.R."/>
            <person name="Nusbaum C."/>
            <person name="Birren B."/>
        </authorList>
    </citation>
    <scope>NUCLEOTIDE SEQUENCE [LARGE SCALE GENOMIC DNA]</scope>
</reference>
<dbReference type="GO" id="GO:0005634">
    <property type="term" value="C:nucleus"/>
    <property type="evidence" value="ECO:0007669"/>
    <property type="project" value="UniProtKB-SubCell"/>
</dbReference>
<evidence type="ECO:0000313" key="12">
    <source>
        <dbReference type="Proteomes" id="UP000095285"/>
    </source>
</evidence>
<evidence type="ECO:0000256" key="3">
    <source>
        <dbReference type="ARBA" id="ARBA00022723"/>
    </source>
</evidence>
<protein>
    <submittedName>
        <fullName evidence="13">Zinc finger protein</fullName>
    </submittedName>
</protein>
<proteinExistence type="inferred from homology"/>
<dbReference type="FunFam" id="3.30.160.60:FF:000151">
    <property type="entry name" value="Zinc finger and SCAN domain-containing 21"/>
    <property type="match status" value="1"/>
</dbReference>
<evidence type="ECO:0000256" key="7">
    <source>
        <dbReference type="ARBA" id="ARBA00023015"/>
    </source>
</evidence>
<feature type="domain" description="C2H2-type" evidence="11">
    <location>
        <begin position="206"/>
        <end position="234"/>
    </location>
</feature>
<dbReference type="Proteomes" id="UP000095285">
    <property type="component" value="Unassembled WGS sequence"/>
</dbReference>
<dbReference type="SUPFAM" id="SSF57667">
    <property type="entry name" value="beta-beta-alpha zinc fingers"/>
    <property type="match status" value="7"/>
</dbReference>
<feature type="domain" description="C2H2-type" evidence="11">
    <location>
        <begin position="178"/>
        <end position="205"/>
    </location>
</feature>
<name>A0A1I7V596_LOALO</name>
<evidence type="ECO:0000256" key="2">
    <source>
        <dbReference type="ARBA" id="ARBA00006991"/>
    </source>
</evidence>
<feature type="domain" description="C2H2-type" evidence="11">
    <location>
        <begin position="150"/>
        <end position="177"/>
    </location>
</feature>
<dbReference type="InParanoid" id="A0A1I7V596"/>
<feature type="domain" description="C2H2-type" evidence="11">
    <location>
        <begin position="292"/>
        <end position="319"/>
    </location>
</feature>
<keyword evidence="3" id="KW-0479">Metal-binding</keyword>
<dbReference type="FunFam" id="3.30.160.60:FF:000193">
    <property type="entry name" value="Zinc finger protein 300"/>
    <property type="match status" value="2"/>
</dbReference>
<evidence type="ECO:0000256" key="10">
    <source>
        <dbReference type="PROSITE-ProRule" id="PRU00042"/>
    </source>
</evidence>
<feature type="domain" description="C2H2-type" evidence="11">
    <location>
        <begin position="417"/>
        <end position="444"/>
    </location>
</feature>
<evidence type="ECO:0000256" key="6">
    <source>
        <dbReference type="ARBA" id="ARBA00022833"/>
    </source>
</evidence>
<dbReference type="FunFam" id="3.30.160.60:FF:000184">
    <property type="entry name" value="Zinc finger protein 333"/>
    <property type="match status" value="1"/>
</dbReference>
<keyword evidence="7" id="KW-0805">Transcription regulation</keyword>
<dbReference type="PROSITE" id="PS50157">
    <property type="entry name" value="ZINC_FINGER_C2H2_2"/>
    <property type="match status" value="10"/>
</dbReference>
<dbReference type="FunFam" id="3.30.160.60:FF:000446">
    <property type="entry name" value="Zinc finger protein"/>
    <property type="match status" value="1"/>
</dbReference>
<keyword evidence="6" id="KW-0862">Zinc</keyword>
<dbReference type="PROSITE" id="PS00028">
    <property type="entry name" value="ZINC_FINGER_C2H2_1"/>
    <property type="match status" value="10"/>
</dbReference>
<keyword evidence="5 10" id="KW-0863">Zinc-finger</keyword>
<dbReference type="PANTHER" id="PTHR47772">
    <property type="entry name" value="ZINC FINGER PROTEIN 200"/>
    <property type="match status" value="1"/>
</dbReference>
<dbReference type="InterPro" id="IPR013087">
    <property type="entry name" value="Znf_C2H2_type"/>
</dbReference>
<evidence type="ECO:0000256" key="4">
    <source>
        <dbReference type="ARBA" id="ARBA00022737"/>
    </source>
</evidence>
<keyword evidence="9" id="KW-0539">Nucleus</keyword>
<feature type="domain" description="C2H2-type" evidence="11">
    <location>
        <begin position="235"/>
        <end position="262"/>
    </location>
</feature>
<feature type="domain" description="C2H2-type" evidence="11">
    <location>
        <begin position="348"/>
        <end position="375"/>
    </location>
</feature>
<evidence type="ECO:0000256" key="1">
    <source>
        <dbReference type="ARBA" id="ARBA00004123"/>
    </source>
</evidence>
<keyword evidence="8" id="KW-0804">Transcription</keyword>
<comment type="subcellular location">
    <subcellularLocation>
        <location evidence="1">Nucleus</location>
    </subcellularLocation>
</comment>
<dbReference type="FunFam" id="3.30.160.60:FF:002343">
    <property type="entry name" value="Zinc finger protein 33A"/>
    <property type="match status" value="1"/>
</dbReference>
<evidence type="ECO:0000256" key="9">
    <source>
        <dbReference type="ARBA" id="ARBA00023242"/>
    </source>
</evidence>
<evidence type="ECO:0000313" key="13">
    <source>
        <dbReference type="WBParaSite" id="EN70_10023"/>
    </source>
</evidence>
<feature type="domain" description="C2H2-type" evidence="11">
    <location>
        <begin position="389"/>
        <end position="416"/>
    </location>
</feature>
<dbReference type="GO" id="GO:0000122">
    <property type="term" value="P:negative regulation of transcription by RNA polymerase II"/>
    <property type="evidence" value="ECO:0007669"/>
    <property type="project" value="UniProtKB-ARBA"/>
</dbReference>
<organism evidence="12 13">
    <name type="scientific">Loa loa</name>
    <name type="common">Eye worm</name>
    <name type="synonym">Filaria loa</name>
    <dbReference type="NCBI Taxonomy" id="7209"/>
    <lineage>
        <taxon>Eukaryota</taxon>
        <taxon>Metazoa</taxon>
        <taxon>Ecdysozoa</taxon>
        <taxon>Nematoda</taxon>
        <taxon>Chromadorea</taxon>
        <taxon>Rhabditida</taxon>
        <taxon>Spirurina</taxon>
        <taxon>Spiruromorpha</taxon>
        <taxon>Filarioidea</taxon>
        <taxon>Onchocercidae</taxon>
        <taxon>Loa</taxon>
    </lineage>
</organism>
<dbReference type="Pfam" id="PF00096">
    <property type="entry name" value="zf-C2H2"/>
    <property type="match status" value="8"/>
</dbReference>
<comment type="similarity">
    <text evidence="2">Belongs to the krueppel C2H2-type zinc-finger protein family.</text>
</comment>
<feature type="domain" description="C2H2-type" evidence="11">
    <location>
        <begin position="320"/>
        <end position="347"/>
    </location>
</feature>
<reference evidence="13" key="2">
    <citation type="submission" date="2016-11" db="UniProtKB">
        <authorList>
            <consortium name="WormBaseParasite"/>
        </authorList>
    </citation>
    <scope>IDENTIFICATION</scope>
</reference>
<dbReference type="InterPro" id="IPR050636">
    <property type="entry name" value="C2H2-ZF_domain-containing"/>
</dbReference>
<dbReference type="SMART" id="SM00355">
    <property type="entry name" value="ZnF_C2H2"/>
    <property type="match status" value="11"/>
</dbReference>
<dbReference type="FunFam" id="3.30.160.60:FF:000358">
    <property type="entry name" value="zinc finger protein 24"/>
    <property type="match status" value="2"/>
</dbReference>
<dbReference type="OrthoDB" id="8117402at2759"/>
<dbReference type="PANTHER" id="PTHR47772:SF12">
    <property type="entry name" value="RB-ASSOCIATED KRAB ZINC FINGER-RELATED"/>
    <property type="match status" value="1"/>
</dbReference>
<feature type="domain" description="C2H2-type" evidence="11">
    <location>
        <begin position="262"/>
        <end position="290"/>
    </location>
</feature>
<sequence>MNGAGVVRRSGQERRGKSISITKIEDADVPLALVIWRRGLLACFPELYPVGGPWCQEEELNTCVVEALSNAARILSDESDYPLSDSLSATSSLSESLTQVPSTTPTPSQSQFPITPFFIVHNETGHTSTELLPPQVSSTAANNNHIGKRHVCGDCGKAFPYLSILESHKRCHTGEKPFDCHFCEKKFAQKATLQVHERTHTGERPYKCKYCDKTFAQYGTKTVHEKSAHLGIRNYKCPKCSKCLSSPSALYTHKKTHGEKTLQCDYCPKTFALKNYLKLHVKQVHEQSDRKHICHYCDKSFAYAGSLQVHVRTHTGERPYVCRFCPKAFASQGNLQSHERTHTGERPYTCIQCGRSFIQRSQLTAHEATHQYQPGTSPEIIQSKKPTEYVCKYCGKRYAYASSLYVHTRLHTGERPFRCSFCDKTFTNQGNMQVHQRVHTGEKPYKCNACEKSYAQKVGLKIHLEQCQKYLNCQQRTSPNAELDSAKTLDSLLPRYLSISDGIAVAALQYPTSPSVSSVRDLTSPSLGLKLPTLPASTAYNTTTLNANDGIMDHLNRIDPVTGMASEQVMKYGNEITENKQSAFHGVVPDPYKNTVLDPYDSQLNAYKQILEGGNSPGALFSQQMILQSQQLQLLLQCPEQWCNMLTQPISVYPPIAALPPLNSTSQQSTPHLTAINISNDFVPTSVKHEPAMHV</sequence>
<evidence type="ECO:0000256" key="5">
    <source>
        <dbReference type="ARBA" id="ARBA00022771"/>
    </source>
</evidence>
<gene>
    <name evidence="13" type="primary">LOAG_03372</name>
</gene>
<evidence type="ECO:0000259" key="11">
    <source>
        <dbReference type="PROSITE" id="PS50157"/>
    </source>
</evidence>
<evidence type="ECO:0000256" key="8">
    <source>
        <dbReference type="ARBA" id="ARBA00023163"/>
    </source>
</evidence>
<accession>A0A1I7V596</accession>
<dbReference type="Pfam" id="PF13912">
    <property type="entry name" value="zf-C2H2_6"/>
    <property type="match status" value="1"/>
</dbReference>
<keyword evidence="12" id="KW-1185">Reference proteome</keyword>
<dbReference type="STRING" id="7209.A0A1I7V596"/>
<dbReference type="eggNOG" id="KOG1721">
    <property type="taxonomic scope" value="Eukaryota"/>
</dbReference>
<dbReference type="WBParaSite" id="EN70_10023">
    <property type="protein sequence ID" value="EN70_10023"/>
    <property type="gene ID" value="EN70_10023"/>
</dbReference>
<keyword evidence="4" id="KW-0677">Repeat</keyword>
<dbReference type="Gene3D" id="3.30.160.60">
    <property type="entry name" value="Classic Zinc Finger"/>
    <property type="match status" value="10"/>
</dbReference>